<reference evidence="2" key="1">
    <citation type="submission" date="2023-07" db="EMBL/GenBank/DDBJ databases">
        <title>Chromosome-level genome assembly of Artemia franciscana.</title>
        <authorList>
            <person name="Jo E."/>
        </authorList>
    </citation>
    <scope>NUCLEOTIDE SEQUENCE</scope>
    <source>
        <tissue evidence="2">Whole body</tissue>
    </source>
</reference>
<gene>
    <name evidence="2" type="ORF">QYM36_006442</name>
</gene>
<dbReference type="AlphaFoldDB" id="A0AA88HXJ7"/>
<proteinExistence type="predicted"/>
<protein>
    <recommendedName>
        <fullName evidence="1">HAT C-terminal dimerisation domain-containing protein</fullName>
    </recommendedName>
</protein>
<dbReference type="GO" id="GO:0046983">
    <property type="term" value="F:protein dimerization activity"/>
    <property type="evidence" value="ECO:0007669"/>
    <property type="project" value="InterPro"/>
</dbReference>
<feature type="domain" description="HAT C-terminal dimerisation" evidence="1">
    <location>
        <begin position="133"/>
        <end position="178"/>
    </location>
</feature>
<organism evidence="2 3">
    <name type="scientific">Artemia franciscana</name>
    <name type="common">Brine shrimp</name>
    <name type="synonym">Artemia sanfranciscana</name>
    <dbReference type="NCBI Taxonomy" id="6661"/>
    <lineage>
        <taxon>Eukaryota</taxon>
        <taxon>Metazoa</taxon>
        <taxon>Ecdysozoa</taxon>
        <taxon>Arthropoda</taxon>
        <taxon>Crustacea</taxon>
        <taxon>Branchiopoda</taxon>
        <taxon>Anostraca</taxon>
        <taxon>Artemiidae</taxon>
        <taxon>Artemia</taxon>
    </lineage>
</organism>
<evidence type="ECO:0000313" key="2">
    <source>
        <dbReference type="EMBL" id="KAK2717665.1"/>
    </source>
</evidence>
<accession>A0AA88HXJ7</accession>
<evidence type="ECO:0000259" key="1">
    <source>
        <dbReference type="Pfam" id="PF05699"/>
    </source>
</evidence>
<dbReference type="InterPro" id="IPR008906">
    <property type="entry name" value="HATC_C_dom"/>
</dbReference>
<keyword evidence="3" id="KW-1185">Reference proteome</keyword>
<name>A0AA88HXJ7_ARTSF</name>
<comment type="caution">
    <text evidence="2">The sequence shown here is derived from an EMBL/GenBank/DDBJ whole genome shotgun (WGS) entry which is preliminary data.</text>
</comment>
<dbReference type="EMBL" id="JAVRJZ010000010">
    <property type="protein sequence ID" value="KAK2717665.1"/>
    <property type="molecule type" value="Genomic_DNA"/>
</dbReference>
<dbReference type="Pfam" id="PF05699">
    <property type="entry name" value="Dimer_Tnp_hAT"/>
    <property type="match status" value="1"/>
</dbReference>
<sequence length="202" mass="23004">MCYDEYFLVLYGRSKEMAIIIGADLSESAISLAIPAKSKRFQKISGRLRDYLTTTTIGKNNIDSESTTTEDKMWREFYKAGIDTMQLRCQALIARAFVSQLPQKLANALDVFENLGGLKEAYSERLKVVRKLEETEDNGDGNVLQFWRHNRHTILYFAALTRRLVSIPATSATTERLFLGVSPDSDYDSDVEEKRPQFKQNG</sequence>
<dbReference type="Proteomes" id="UP001187531">
    <property type="component" value="Unassembled WGS sequence"/>
</dbReference>
<evidence type="ECO:0000313" key="3">
    <source>
        <dbReference type="Proteomes" id="UP001187531"/>
    </source>
</evidence>